<evidence type="ECO:0000313" key="3">
    <source>
        <dbReference type="EMBL" id="EOY27026.1"/>
    </source>
</evidence>
<dbReference type="Pfam" id="PF07727">
    <property type="entry name" value="RVT_2"/>
    <property type="match status" value="1"/>
</dbReference>
<dbReference type="SUPFAM" id="SSF56672">
    <property type="entry name" value="DNA/RNA polymerases"/>
    <property type="match status" value="1"/>
</dbReference>
<evidence type="ECO:0000256" key="1">
    <source>
        <dbReference type="SAM" id="MobiDB-lite"/>
    </source>
</evidence>
<dbReference type="AlphaFoldDB" id="A0A061GBS1"/>
<keyword evidence="4" id="KW-1185">Reference proteome</keyword>
<keyword evidence="3" id="KW-0418">Kinase</keyword>
<organism evidence="3 4">
    <name type="scientific">Theobroma cacao</name>
    <name type="common">Cacao</name>
    <name type="synonym">Cocoa</name>
    <dbReference type="NCBI Taxonomy" id="3641"/>
    <lineage>
        <taxon>Eukaryota</taxon>
        <taxon>Viridiplantae</taxon>
        <taxon>Streptophyta</taxon>
        <taxon>Embryophyta</taxon>
        <taxon>Tracheophyta</taxon>
        <taxon>Spermatophyta</taxon>
        <taxon>Magnoliopsida</taxon>
        <taxon>eudicotyledons</taxon>
        <taxon>Gunneridae</taxon>
        <taxon>Pentapetalae</taxon>
        <taxon>rosids</taxon>
        <taxon>malvids</taxon>
        <taxon>Malvales</taxon>
        <taxon>Malvaceae</taxon>
        <taxon>Byttnerioideae</taxon>
        <taxon>Theobroma</taxon>
    </lineage>
</organism>
<dbReference type="Gramene" id="EOY27026">
    <property type="protein sequence ID" value="EOY27026"/>
    <property type="gene ID" value="TCM_028977"/>
</dbReference>
<evidence type="ECO:0000259" key="2">
    <source>
        <dbReference type="Pfam" id="PF07727"/>
    </source>
</evidence>
<evidence type="ECO:0000313" key="4">
    <source>
        <dbReference type="Proteomes" id="UP000026915"/>
    </source>
</evidence>
<feature type="compositionally biased region" description="Acidic residues" evidence="1">
    <location>
        <begin position="1"/>
        <end position="10"/>
    </location>
</feature>
<reference evidence="3 4" key="1">
    <citation type="journal article" date="2013" name="Genome Biol.">
        <title>The genome sequence of the most widely cultivated cacao type and its use to identify candidate genes regulating pod color.</title>
        <authorList>
            <person name="Motamayor J.C."/>
            <person name="Mockaitis K."/>
            <person name="Schmutz J."/>
            <person name="Haiminen N."/>
            <person name="Iii D.L."/>
            <person name="Cornejo O."/>
            <person name="Findley S.D."/>
            <person name="Zheng P."/>
            <person name="Utro F."/>
            <person name="Royaert S."/>
            <person name="Saski C."/>
            <person name="Jenkins J."/>
            <person name="Podicheti R."/>
            <person name="Zhao M."/>
            <person name="Scheffler B.E."/>
            <person name="Stack J.C."/>
            <person name="Feltus F.A."/>
            <person name="Mustiga G.M."/>
            <person name="Amores F."/>
            <person name="Phillips W."/>
            <person name="Marelli J.P."/>
            <person name="May G.D."/>
            <person name="Shapiro H."/>
            <person name="Ma J."/>
            <person name="Bustamante C.D."/>
            <person name="Schnell R.J."/>
            <person name="Main D."/>
            <person name="Gilbert D."/>
            <person name="Parida L."/>
            <person name="Kuhn D.N."/>
        </authorList>
    </citation>
    <scope>NUCLEOTIDE SEQUENCE [LARGE SCALE GENOMIC DNA]</scope>
    <source>
        <strain evidence="4">cv. Matina 1-6</strain>
    </source>
</reference>
<feature type="compositionally biased region" description="Low complexity" evidence="1">
    <location>
        <begin position="28"/>
        <end position="40"/>
    </location>
</feature>
<sequence length="267" mass="29977">MHDEYMEDFDAYSPYQHYQQHTTPKLCSPEPSSSSETPSSLNSNDISLNPPFNDSISPTADSFSVDMSTSQEAVAPTRKSTRQKQPPKYLDAYYVDIPSQSNSVTLHPITKNLSTKQLSPAHKAFAIALSHIHEPNSCHQAINYCHWREAMDLELKALQDNGTWTIVPLPSNPHVIGCKWVYKIKMKANGEIERYKARLVAKGYSQVVGFDYQETFSPVAKQSTVRVFFALAAANGWSLSQLDINNAFFNGDLDEEVYMEIAQGYAI</sequence>
<dbReference type="InterPro" id="IPR013103">
    <property type="entry name" value="RVT_2"/>
</dbReference>
<accession>A0A061GBS1</accession>
<dbReference type="GO" id="GO:0016301">
    <property type="term" value="F:kinase activity"/>
    <property type="evidence" value="ECO:0007669"/>
    <property type="project" value="UniProtKB-KW"/>
</dbReference>
<feature type="domain" description="Reverse transcriptase Ty1/copia-type" evidence="2">
    <location>
        <begin position="161"/>
        <end position="266"/>
    </location>
</feature>
<proteinExistence type="predicted"/>
<dbReference type="OMA" id="HEPNSCH"/>
<gene>
    <name evidence="3" type="ORF">TCM_028977</name>
</gene>
<keyword evidence="3" id="KW-0808">Transferase</keyword>
<dbReference type="STRING" id="3641.A0A061GBS1"/>
<dbReference type="Proteomes" id="UP000026915">
    <property type="component" value="Chromosome 6"/>
</dbReference>
<feature type="region of interest" description="Disordered" evidence="1">
    <location>
        <begin position="1"/>
        <end position="85"/>
    </location>
</feature>
<dbReference type="eggNOG" id="KOG0017">
    <property type="taxonomic scope" value="Eukaryota"/>
</dbReference>
<dbReference type="InParanoid" id="A0A061GBS1"/>
<feature type="compositionally biased region" description="Polar residues" evidence="1">
    <location>
        <begin position="41"/>
        <end position="72"/>
    </location>
</feature>
<dbReference type="EMBL" id="CM001884">
    <property type="protein sequence ID" value="EOY27026.1"/>
    <property type="molecule type" value="Genomic_DNA"/>
</dbReference>
<protein>
    <submittedName>
        <fullName evidence="3">Cysteine-rich RLK (RECEPTOR-like protein kinase) 8</fullName>
    </submittedName>
</protein>
<name>A0A061GBS1_THECC</name>
<feature type="compositionally biased region" description="Polar residues" evidence="1">
    <location>
        <begin position="16"/>
        <end position="25"/>
    </location>
</feature>
<dbReference type="HOGENOM" id="CLU_1043584_0_0_1"/>
<dbReference type="InterPro" id="IPR043502">
    <property type="entry name" value="DNA/RNA_pol_sf"/>
</dbReference>